<keyword evidence="6" id="KW-0460">Magnesium</keyword>
<reference evidence="7 8" key="2">
    <citation type="submission" date="2018-11" db="EMBL/GenBank/DDBJ databases">
        <authorList>
            <consortium name="Pathogen Informatics"/>
        </authorList>
    </citation>
    <scope>NUCLEOTIDE SEQUENCE [LARGE SCALE GENOMIC DNA]</scope>
</reference>
<dbReference type="GO" id="GO:0046872">
    <property type="term" value="F:metal ion binding"/>
    <property type="evidence" value="ECO:0007669"/>
    <property type="project" value="UniProtKB-KW"/>
</dbReference>
<keyword evidence="4" id="KW-0807">Transducer</keyword>
<dbReference type="InterPro" id="IPR011025">
    <property type="entry name" value="GproteinA_insert"/>
</dbReference>
<dbReference type="InterPro" id="IPR027417">
    <property type="entry name" value="P-loop_NTPase"/>
</dbReference>
<dbReference type="Gene3D" id="3.40.50.300">
    <property type="entry name" value="P-loop containing nucleotide triphosphate hydrolases"/>
    <property type="match status" value="1"/>
</dbReference>
<dbReference type="GO" id="GO:0005525">
    <property type="term" value="F:GTP binding"/>
    <property type="evidence" value="ECO:0007669"/>
    <property type="project" value="UniProtKB-KW"/>
</dbReference>
<reference evidence="9" key="1">
    <citation type="submission" date="2016-06" db="UniProtKB">
        <authorList>
            <consortium name="WormBaseParasite"/>
        </authorList>
    </citation>
    <scope>IDENTIFICATION</scope>
</reference>
<evidence type="ECO:0000313" key="9">
    <source>
        <dbReference type="WBParaSite" id="GPUH_0000199401-mRNA-1"/>
    </source>
</evidence>
<evidence type="ECO:0000313" key="7">
    <source>
        <dbReference type="EMBL" id="VDK31416.1"/>
    </source>
</evidence>
<dbReference type="GO" id="GO:0007188">
    <property type="term" value="P:adenylate cyclase-modulating G protein-coupled receptor signaling pathway"/>
    <property type="evidence" value="ECO:0007669"/>
    <property type="project" value="TreeGrafter"/>
</dbReference>
<dbReference type="GO" id="GO:0001664">
    <property type="term" value="F:G protein-coupled receptor binding"/>
    <property type="evidence" value="ECO:0007669"/>
    <property type="project" value="TreeGrafter"/>
</dbReference>
<keyword evidence="2 5" id="KW-0547">Nucleotide-binding</keyword>
<dbReference type="SUPFAM" id="SSF52540">
    <property type="entry name" value="P-loop containing nucleoside triphosphate hydrolases"/>
    <property type="match status" value="1"/>
</dbReference>
<dbReference type="GO" id="GO:0005737">
    <property type="term" value="C:cytoplasm"/>
    <property type="evidence" value="ECO:0007669"/>
    <property type="project" value="TreeGrafter"/>
</dbReference>
<evidence type="ECO:0000256" key="6">
    <source>
        <dbReference type="PIRSR" id="PIRSR601019-2"/>
    </source>
</evidence>
<dbReference type="Pfam" id="PF00503">
    <property type="entry name" value="G-alpha"/>
    <property type="match status" value="1"/>
</dbReference>
<dbReference type="WBParaSite" id="GPUH_0000199401-mRNA-1">
    <property type="protein sequence ID" value="GPUH_0000199401-mRNA-1"/>
    <property type="gene ID" value="GPUH_0000199401"/>
</dbReference>
<protein>
    <submittedName>
        <fullName evidence="9">Guanine nucleotide-binding protein G(Q) subunit alpha</fullName>
    </submittedName>
</protein>
<keyword evidence="3 5" id="KW-0342">GTP-binding</keyword>
<dbReference type="GO" id="GO:0003924">
    <property type="term" value="F:GTPase activity"/>
    <property type="evidence" value="ECO:0007669"/>
    <property type="project" value="InterPro"/>
</dbReference>
<accession>A0A183CZU8</accession>
<feature type="binding site" evidence="5">
    <location>
        <begin position="57"/>
        <end position="63"/>
    </location>
    <ligand>
        <name>GTP</name>
        <dbReference type="ChEBI" id="CHEBI:37565"/>
    </ligand>
</feature>
<evidence type="ECO:0000256" key="3">
    <source>
        <dbReference type="ARBA" id="ARBA00023134"/>
    </source>
</evidence>
<dbReference type="Gene3D" id="1.10.400.10">
    <property type="entry name" value="GI Alpha 1, domain 2-like"/>
    <property type="match status" value="1"/>
</dbReference>
<dbReference type="GO" id="GO:0031683">
    <property type="term" value="F:G-protein beta/gamma-subunit complex binding"/>
    <property type="evidence" value="ECO:0007669"/>
    <property type="project" value="InterPro"/>
</dbReference>
<evidence type="ECO:0000256" key="5">
    <source>
        <dbReference type="PIRSR" id="PIRSR601019-1"/>
    </source>
</evidence>
<evidence type="ECO:0000256" key="2">
    <source>
        <dbReference type="ARBA" id="ARBA00022741"/>
    </source>
</evidence>
<dbReference type="GO" id="GO:0005834">
    <property type="term" value="C:heterotrimeric G-protein complex"/>
    <property type="evidence" value="ECO:0007669"/>
    <property type="project" value="TreeGrafter"/>
</dbReference>
<gene>
    <name evidence="7" type="ORF">GPUH_LOCUS1990</name>
</gene>
<feature type="binding site" evidence="6">
    <location>
        <position position="63"/>
    </location>
    <ligand>
        <name>Mg(2+)</name>
        <dbReference type="ChEBI" id="CHEBI:18420"/>
    </ligand>
</feature>
<dbReference type="SUPFAM" id="SSF47895">
    <property type="entry name" value="Transducin (alpha subunit), insertion domain"/>
    <property type="match status" value="1"/>
</dbReference>
<evidence type="ECO:0000256" key="1">
    <source>
        <dbReference type="ARBA" id="ARBA00022723"/>
    </source>
</evidence>
<dbReference type="PANTHER" id="PTHR10218">
    <property type="entry name" value="GTP-BINDING PROTEIN ALPHA SUBUNIT"/>
    <property type="match status" value="1"/>
</dbReference>
<dbReference type="OrthoDB" id="5817230at2759"/>
<proteinExistence type="predicted"/>
<sequence>MSSSWLQALTEIPKDPTIQKLIRTCYKLSLVQNIQYFFENVERIAASDYVPTEMDILSSYAPTIGIDQVRYSTSFASISILDIGGSEHSRRKWKKFYDAINVLIYIVDLTAFCKLRKERLSVSMGLCKKD</sequence>
<organism evidence="9">
    <name type="scientific">Gongylonema pulchrum</name>
    <dbReference type="NCBI Taxonomy" id="637853"/>
    <lineage>
        <taxon>Eukaryota</taxon>
        <taxon>Metazoa</taxon>
        <taxon>Ecdysozoa</taxon>
        <taxon>Nematoda</taxon>
        <taxon>Chromadorea</taxon>
        <taxon>Rhabditida</taxon>
        <taxon>Spirurina</taxon>
        <taxon>Spiruromorpha</taxon>
        <taxon>Spiruroidea</taxon>
        <taxon>Gongylonematidae</taxon>
        <taxon>Gongylonema</taxon>
    </lineage>
</organism>
<dbReference type="EMBL" id="UYRT01002742">
    <property type="protein sequence ID" value="VDK31416.1"/>
    <property type="molecule type" value="Genomic_DNA"/>
</dbReference>
<dbReference type="Proteomes" id="UP000271098">
    <property type="component" value="Unassembled WGS sequence"/>
</dbReference>
<dbReference type="PROSITE" id="PS51882">
    <property type="entry name" value="G_ALPHA"/>
    <property type="match status" value="1"/>
</dbReference>
<evidence type="ECO:0000313" key="8">
    <source>
        <dbReference type="Proteomes" id="UP000271098"/>
    </source>
</evidence>
<keyword evidence="1 6" id="KW-0479">Metal-binding</keyword>
<evidence type="ECO:0000256" key="4">
    <source>
        <dbReference type="ARBA" id="ARBA00023224"/>
    </source>
</evidence>
<dbReference type="PANTHER" id="PTHR10218:SF302">
    <property type="entry name" value="GUANINE NUCLEOTIDE-BINDING PROTEIN ALPHA-5 SUBUNIT"/>
    <property type="match status" value="1"/>
</dbReference>
<dbReference type="InterPro" id="IPR001019">
    <property type="entry name" value="Gprotein_alpha_su"/>
</dbReference>
<dbReference type="PRINTS" id="PR00318">
    <property type="entry name" value="GPROTEINA"/>
</dbReference>
<dbReference type="AlphaFoldDB" id="A0A183CZU8"/>
<name>A0A183CZU8_9BILA</name>
<keyword evidence="8" id="KW-1185">Reference proteome</keyword>